<sequence length="275" mass="30253">MQDENIAASSLTTSDYPACQPATTKPPTINPAQESCRPVACHVPTTGQSITMRNSSFVPNCPYQAPNSPTVTQQYYDSHSRRGTDVRQARKTALLEKALLEHNLEGHAENARAANKIENIPAGHWWPPSQLKMPDVKPRAAQELASLLTLAHNELDRPSSKTLWAISSTSPQQLRAQCPRAPVDMFAAVPLTATSCPEPKNSLNIKGKRLVCVQKRSAMDGARRTGVRILALPLALLSPHPRLALFLHLPLSLWRTFSRRSRLCHMRMPLGAVLG</sequence>
<evidence type="ECO:0000256" key="1">
    <source>
        <dbReference type="SAM" id="MobiDB-lite"/>
    </source>
</evidence>
<feature type="region of interest" description="Disordered" evidence="1">
    <location>
        <begin position="1"/>
        <end position="34"/>
    </location>
</feature>
<protein>
    <submittedName>
        <fullName evidence="2 3">Uncharacterized protein</fullName>
    </submittedName>
</protein>
<reference evidence="4" key="1">
    <citation type="submission" date="2010-05" db="EMBL/GenBank/DDBJ databases">
        <title>The genome sequence of Magnaporthe poae strain ATCC 64411.</title>
        <authorList>
            <person name="Ma L.-J."/>
            <person name="Dead R."/>
            <person name="Young S."/>
            <person name="Zeng Q."/>
            <person name="Koehrsen M."/>
            <person name="Alvarado L."/>
            <person name="Berlin A."/>
            <person name="Chapman S.B."/>
            <person name="Chen Z."/>
            <person name="Freedman E."/>
            <person name="Gellesch M."/>
            <person name="Goldberg J."/>
            <person name="Griggs A."/>
            <person name="Gujja S."/>
            <person name="Heilman E.R."/>
            <person name="Heiman D."/>
            <person name="Hepburn T."/>
            <person name="Howarth C."/>
            <person name="Jen D."/>
            <person name="Larson L."/>
            <person name="Mehta T."/>
            <person name="Neiman D."/>
            <person name="Pearson M."/>
            <person name="Roberts A."/>
            <person name="Saif S."/>
            <person name="Shea T."/>
            <person name="Shenoy N."/>
            <person name="Sisk P."/>
            <person name="Stolte C."/>
            <person name="Sykes S."/>
            <person name="Walk T."/>
            <person name="White J."/>
            <person name="Yandava C."/>
            <person name="Haas B."/>
            <person name="Nusbaum C."/>
            <person name="Birren B."/>
        </authorList>
    </citation>
    <scope>NUCLEOTIDE SEQUENCE [LARGE SCALE GENOMIC DNA]</scope>
    <source>
        <strain evidence="4">ATCC 64411 / 73-15</strain>
    </source>
</reference>
<reference evidence="2" key="3">
    <citation type="submission" date="2011-03" db="EMBL/GenBank/DDBJ databases">
        <title>Annotation of Magnaporthe poae ATCC 64411.</title>
        <authorList>
            <person name="Ma L.-J."/>
            <person name="Dead R."/>
            <person name="Young S.K."/>
            <person name="Zeng Q."/>
            <person name="Gargeya S."/>
            <person name="Fitzgerald M."/>
            <person name="Haas B."/>
            <person name="Abouelleil A."/>
            <person name="Alvarado L."/>
            <person name="Arachchi H.M."/>
            <person name="Berlin A."/>
            <person name="Brown A."/>
            <person name="Chapman S.B."/>
            <person name="Chen Z."/>
            <person name="Dunbar C."/>
            <person name="Freedman E."/>
            <person name="Gearin G."/>
            <person name="Gellesch M."/>
            <person name="Goldberg J."/>
            <person name="Griggs A."/>
            <person name="Gujja S."/>
            <person name="Heiman D."/>
            <person name="Howarth C."/>
            <person name="Larson L."/>
            <person name="Lui A."/>
            <person name="MacDonald P.J.P."/>
            <person name="Mehta T."/>
            <person name="Montmayeur A."/>
            <person name="Murphy C."/>
            <person name="Neiman D."/>
            <person name="Pearson M."/>
            <person name="Priest M."/>
            <person name="Roberts A."/>
            <person name="Saif S."/>
            <person name="Shea T."/>
            <person name="Shenoy N."/>
            <person name="Sisk P."/>
            <person name="Stolte C."/>
            <person name="Sykes S."/>
            <person name="Yandava C."/>
            <person name="Wortman J."/>
            <person name="Nusbaum C."/>
            <person name="Birren B."/>
        </authorList>
    </citation>
    <scope>NUCLEOTIDE SEQUENCE</scope>
    <source>
        <strain evidence="2">ATCC 64411</strain>
    </source>
</reference>
<evidence type="ECO:0000313" key="3">
    <source>
        <dbReference type="EnsemblFungi" id="MAPG_10259T0"/>
    </source>
</evidence>
<dbReference type="AlphaFoldDB" id="A0A0C4EC45"/>
<proteinExistence type="predicted"/>
<name>A0A0C4EC45_MAGP6</name>
<evidence type="ECO:0000313" key="2">
    <source>
        <dbReference type="EMBL" id="KLU90405.1"/>
    </source>
</evidence>
<dbReference type="EMBL" id="GL876975">
    <property type="protein sequence ID" value="KLU90405.1"/>
    <property type="molecule type" value="Genomic_DNA"/>
</dbReference>
<dbReference type="EnsemblFungi" id="MAPG_10259T0">
    <property type="protein sequence ID" value="MAPG_10259T0"/>
    <property type="gene ID" value="MAPG_10259"/>
</dbReference>
<gene>
    <name evidence="2" type="ORF">MAPG_10259</name>
</gene>
<keyword evidence="4" id="KW-1185">Reference proteome</keyword>
<organism evidence="3 4">
    <name type="scientific">Magnaporthiopsis poae (strain ATCC 64411 / 73-15)</name>
    <name type="common">Kentucky bluegrass fungus</name>
    <name type="synonym">Magnaporthe poae</name>
    <dbReference type="NCBI Taxonomy" id="644358"/>
    <lineage>
        <taxon>Eukaryota</taxon>
        <taxon>Fungi</taxon>
        <taxon>Dikarya</taxon>
        <taxon>Ascomycota</taxon>
        <taxon>Pezizomycotina</taxon>
        <taxon>Sordariomycetes</taxon>
        <taxon>Sordariomycetidae</taxon>
        <taxon>Magnaporthales</taxon>
        <taxon>Magnaporthaceae</taxon>
        <taxon>Magnaporthiopsis</taxon>
    </lineage>
</organism>
<reference evidence="2" key="2">
    <citation type="submission" date="2010-05" db="EMBL/GenBank/DDBJ databases">
        <title>The Genome Sequence of Magnaporthe poae strain ATCC 64411.</title>
        <authorList>
            <consortium name="The Broad Institute Genome Sequencing Platform"/>
            <consortium name="Broad Institute Genome Sequencing Center for Infectious Disease"/>
            <person name="Ma L.-J."/>
            <person name="Dead R."/>
            <person name="Young S."/>
            <person name="Zeng Q."/>
            <person name="Koehrsen M."/>
            <person name="Alvarado L."/>
            <person name="Berlin A."/>
            <person name="Chapman S.B."/>
            <person name="Chen Z."/>
            <person name="Freedman E."/>
            <person name="Gellesch M."/>
            <person name="Goldberg J."/>
            <person name="Griggs A."/>
            <person name="Gujja S."/>
            <person name="Heilman E.R."/>
            <person name="Heiman D."/>
            <person name="Hepburn T."/>
            <person name="Howarth C."/>
            <person name="Jen D."/>
            <person name="Larson L."/>
            <person name="Mehta T."/>
            <person name="Neiman D."/>
            <person name="Pearson M."/>
            <person name="Roberts A."/>
            <person name="Saif S."/>
            <person name="Shea T."/>
            <person name="Shenoy N."/>
            <person name="Sisk P."/>
            <person name="Stolte C."/>
            <person name="Sykes S."/>
            <person name="Walk T."/>
            <person name="White J."/>
            <person name="Yandava C."/>
            <person name="Haas B."/>
            <person name="Nusbaum C."/>
            <person name="Birren B."/>
        </authorList>
    </citation>
    <scope>NUCLEOTIDE SEQUENCE</scope>
    <source>
        <strain evidence="2">ATCC 64411</strain>
    </source>
</reference>
<evidence type="ECO:0000313" key="4">
    <source>
        <dbReference type="Proteomes" id="UP000011715"/>
    </source>
</evidence>
<dbReference type="VEuPathDB" id="FungiDB:MAPG_10259"/>
<reference evidence="3" key="5">
    <citation type="submission" date="2015-06" db="UniProtKB">
        <authorList>
            <consortium name="EnsemblFungi"/>
        </authorList>
    </citation>
    <scope>IDENTIFICATION</scope>
    <source>
        <strain evidence="3">ATCC 64411</strain>
    </source>
</reference>
<dbReference type="EMBL" id="ADBL01002296">
    <property type="status" value="NOT_ANNOTATED_CDS"/>
    <property type="molecule type" value="Genomic_DNA"/>
</dbReference>
<reference evidence="3" key="4">
    <citation type="journal article" date="2015" name="G3 (Bethesda)">
        <title>Genome sequences of three phytopathogenic species of the Magnaporthaceae family of fungi.</title>
        <authorList>
            <person name="Okagaki L.H."/>
            <person name="Nunes C.C."/>
            <person name="Sailsbery J."/>
            <person name="Clay B."/>
            <person name="Brown D."/>
            <person name="John T."/>
            <person name="Oh Y."/>
            <person name="Young N."/>
            <person name="Fitzgerald M."/>
            <person name="Haas B.J."/>
            <person name="Zeng Q."/>
            <person name="Young S."/>
            <person name="Adiconis X."/>
            <person name="Fan L."/>
            <person name="Levin J.Z."/>
            <person name="Mitchell T.K."/>
            <person name="Okubara P.A."/>
            <person name="Farman M.L."/>
            <person name="Kohn L.M."/>
            <person name="Birren B."/>
            <person name="Ma L.-J."/>
            <person name="Dean R.A."/>
        </authorList>
    </citation>
    <scope>NUCLEOTIDE SEQUENCE</scope>
    <source>
        <strain evidence="3">ATCC 64411 / 73-15</strain>
    </source>
</reference>
<feature type="compositionally biased region" description="Polar residues" evidence="1">
    <location>
        <begin position="7"/>
        <end position="33"/>
    </location>
</feature>
<dbReference type="Proteomes" id="UP000011715">
    <property type="component" value="Unassembled WGS sequence"/>
</dbReference>
<accession>A0A0C4EC45</accession>